<accession>A0A381ZVQ4</accession>
<proteinExistence type="predicted"/>
<dbReference type="AlphaFoldDB" id="A0A381ZVQ4"/>
<evidence type="ECO:0000256" key="1">
    <source>
        <dbReference type="SAM" id="MobiDB-lite"/>
    </source>
</evidence>
<reference evidence="2" key="1">
    <citation type="submission" date="2018-05" db="EMBL/GenBank/DDBJ databases">
        <authorList>
            <person name="Lanie J.A."/>
            <person name="Ng W.-L."/>
            <person name="Kazmierczak K.M."/>
            <person name="Andrzejewski T.M."/>
            <person name="Davidsen T.M."/>
            <person name="Wayne K.J."/>
            <person name="Tettelin H."/>
            <person name="Glass J.I."/>
            <person name="Rusch D."/>
            <person name="Podicherti R."/>
            <person name="Tsui H.-C.T."/>
            <person name="Winkler M.E."/>
        </authorList>
    </citation>
    <scope>NUCLEOTIDE SEQUENCE</scope>
</reference>
<feature type="region of interest" description="Disordered" evidence="1">
    <location>
        <begin position="1"/>
        <end position="25"/>
    </location>
</feature>
<evidence type="ECO:0000313" key="2">
    <source>
        <dbReference type="EMBL" id="SVA92932.1"/>
    </source>
</evidence>
<dbReference type="EMBL" id="UINC01022725">
    <property type="protein sequence ID" value="SVA92932.1"/>
    <property type="molecule type" value="Genomic_DNA"/>
</dbReference>
<gene>
    <name evidence="2" type="ORF">METZ01_LOCUS145786</name>
</gene>
<name>A0A381ZVQ4_9ZZZZ</name>
<protein>
    <submittedName>
        <fullName evidence="2">Uncharacterized protein</fullName>
    </submittedName>
</protein>
<sequence>MLRYPTKIPLQQKTDAHEPQVRDQANTYHPSLFTINFY</sequence>
<organism evidence="2">
    <name type="scientific">marine metagenome</name>
    <dbReference type="NCBI Taxonomy" id="408172"/>
    <lineage>
        <taxon>unclassified sequences</taxon>
        <taxon>metagenomes</taxon>
        <taxon>ecological metagenomes</taxon>
    </lineage>
</organism>